<dbReference type="EMBL" id="JBHRYR010000002">
    <property type="protein sequence ID" value="MFC3851697.1"/>
    <property type="molecule type" value="Genomic_DNA"/>
</dbReference>
<evidence type="ECO:0000313" key="4">
    <source>
        <dbReference type="Proteomes" id="UP001595617"/>
    </source>
</evidence>
<dbReference type="PROSITE" id="PS51257">
    <property type="entry name" value="PROKAR_LIPOPROTEIN"/>
    <property type="match status" value="1"/>
</dbReference>
<sequence length="463" mass="48136">MVSLLLRWLALLSVSLILVGCNEVPVDASNSDSDSSSNTDTDSDDDSTDDDDSDDDTTATLPAGAGFIEILPPSPTSIALQGYATSGLADFSKVAVRVLDFSGEPVANHTVNFELTNAVGGAELSWASQATNASGEAHTWLSAGSVPGVTQVEFRMNIIGATGTLLETNRHVATSQPINMSTAVPVTDGISLSTNVFNPEGYNYDGVPVTITAHLGDMHRNPVADGTLVNFITNTGMIVGSCPTTNGTCNAVWRSAAPRFTDGRIHILARTEGNDAFVDTNGNSRFDVGETYTPQGEPFVDANGSDSHTAGEFFWDRDNNNSYTAANPAAVYKGYGCSDAAVTAGHCAERADVFDSITLVNSGSIITLNPVPTAISGSQTVTYTMVDQNGNVPPVGSTLAISCEGDVETTLFNQTVPGNPGNLFSGWQVGVTYAVDGTATCAITVKSPNGAGAGNRYFVSVTP</sequence>
<evidence type="ECO:0008006" key="5">
    <source>
        <dbReference type="Google" id="ProtNLM"/>
    </source>
</evidence>
<keyword evidence="2" id="KW-0732">Signal</keyword>
<organism evidence="3 4">
    <name type="scientific">Saccharospirillum mangrovi</name>
    <dbReference type="NCBI Taxonomy" id="2161747"/>
    <lineage>
        <taxon>Bacteria</taxon>
        <taxon>Pseudomonadati</taxon>
        <taxon>Pseudomonadota</taxon>
        <taxon>Gammaproteobacteria</taxon>
        <taxon>Oceanospirillales</taxon>
        <taxon>Saccharospirillaceae</taxon>
        <taxon>Saccharospirillum</taxon>
    </lineage>
</organism>
<evidence type="ECO:0000256" key="2">
    <source>
        <dbReference type="SAM" id="SignalP"/>
    </source>
</evidence>
<feature type="compositionally biased region" description="Acidic residues" evidence="1">
    <location>
        <begin position="41"/>
        <end position="57"/>
    </location>
</feature>
<evidence type="ECO:0000313" key="3">
    <source>
        <dbReference type="EMBL" id="MFC3851697.1"/>
    </source>
</evidence>
<feature type="chain" id="PRO_5046241410" description="Big-1 domain-containing protein" evidence="2">
    <location>
        <begin position="21"/>
        <end position="463"/>
    </location>
</feature>
<dbReference type="RefSeq" id="WP_380692996.1">
    <property type="nucleotide sequence ID" value="NZ_JBHRYR010000002.1"/>
</dbReference>
<dbReference type="SUPFAM" id="SSF49373">
    <property type="entry name" value="Invasin/intimin cell-adhesion fragments"/>
    <property type="match status" value="1"/>
</dbReference>
<accession>A0ABV7ZT74</accession>
<reference evidence="4" key="1">
    <citation type="journal article" date="2019" name="Int. J. Syst. Evol. Microbiol.">
        <title>The Global Catalogue of Microorganisms (GCM) 10K type strain sequencing project: providing services to taxonomists for standard genome sequencing and annotation.</title>
        <authorList>
            <consortium name="The Broad Institute Genomics Platform"/>
            <consortium name="The Broad Institute Genome Sequencing Center for Infectious Disease"/>
            <person name="Wu L."/>
            <person name="Ma J."/>
        </authorList>
    </citation>
    <scope>NUCLEOTIDE SEQUENCE [LARGE SCALE GENOMIC DNA]</scope>
    <source>
        <strain evidence="4">IBRC 10765</strain>
    </source>
</reference>
<feature type="region of interest" description="Disordered" evidence="1">
    <location>
        <begin position="27"/>
        <end position="59"/>
    </location>
</feature>
<proteinExistence type="predicted"/>
<name>A0ABV7ZT74_9GAMM</name>
<feature type="signal peptide" evidence="2">
    <location>
        <begin position="1"/>
        <end position="20"/>
    </location>
</feature>
<protein>
    <recommendedName>
        <fullName evidence="5">Big-1 domain-containing protein</fullName>
    </recommendedName>
</protein>
<gene>
    <name evidence="3" type="ORF">ACFOOG_02525</name>
</gene>
<feature type="compositionally biased region" description="Low complexity" evidence="1">
    <location>
        <begin position="27"/>
        <end position="40"/>
    </location>
</feature>
<dbReference type="Proteomes" id="UP001595617">
    <property type="component" value="Unassembled WGS sequence"/>
</dbReference>
<dbReference type="Gene3D" id="2.60.40.10">
    <property type="entry name" value="Immunoglobulins"/>
    <property type="match status" value="2"/>
</dbReference>
<evidence type="ECO:0000256" key="1">
    <source>
        <dbReference type="SAM" id="MobiDB-lite"/>
    </source>
</evidence>
<comment type="caution">
    <text evidence="3">The sequence shown here is derived from an EMBL/GenBank/DDBJ whole genome shotgun (WGS) entry which is preliminary data.</text>
</comment>
<dbReference type="InterPro" id="IPR013783">
    <property type="entry name" value="Ig-like_fold"/>
</dbReference>
<dbReference type="InterPro" id="IPR008964">
    <property type="entry name" value="Invasin/intimin_cell_adhesion"/>
</dbReference>
<keyword evidence="4" id="KW-1185">Reference proteome</keyword>